<dbReference type="SMART" id="SM00448">
    <property type="entry name" value="REC"/>
    <property type="match status" value="1"/>
</dbReference>
<dbReference type="PROSITE" id="PS50839">
    <property type="entry name" value="CHASE"/>
    <property type="match status" value="1"/>
</dbReference>
<keyword evidence="11 13" id="KW-0472">Membrane</keyword>
<dbReference type="InterPro" id="IPR003661">
    <property type="entry name" value="HisK_dim/P_dom"/>
</dbReference>
<evidence type="ECO:0000313" key="18">
    <source>
        <dbReference type="Proteomes" id="UP000886595"/>
    </source>
</evidence>
<feature type="modified residue" description="4-aspartylphosphate" evidence="12">
    <location>
        <position position="954"/>
    </location>
</feature>
<evidence type="ECO:0000259" key="15">
    <source>
        <dbReference type="PROSITE" id="PS50110"/>
    </source>
</evidence>
<feature type="domain" description="Response regulatory" evidence="15">
    <location>
        <begin position="904"/>
        <end position="1025"/>
    </location>
</feature>
<feature type="domain" description="Response regulatory" evidence="15">
    <location>
        <begin position="1048"/>
        <end position="1179"/>
    </location>
</feature>
<evidence type="ECO:0000259" key="16">
    <source>
        <dbReference type="PROSITE" id="PS50839"/>
    </source>
</evidence>
<dbReference type="GO" id="GO:0005634">
    <property type="term" value="C:nucleus"/>
    <property type="evidence" value="ECO:0007669"/>
    <property type="project" value="TreeGrafter"/>
</dbReference>
<feature type="transmembrane region" description="Helical" evidence="13">
    <location>
        <begin position="250"/>
        <end position="267"/>
    </location>
</feature>
<comment type="caution">
    <text evidence="17">The sequence shown here is derived from an EMBL/GenBank/DDBJ whole genome shotgun (WGS) entry which is preliminary data.</text>
</comment>
<keyword evidence="10 13" id="KW-1133">Transmembrane helix</keyword>
<dbReference type="InterPro" id="IPR001789">
    <property type="entry name" value="Sig_transdc_resp-reg_receiver"/>
</dbReference>
<keyword evidence="7 13" id="KW-0812">Transmembrane</keyword>
<dbReference type="EC" id="2.7.13.3" evidence="3"/>
<evidence type="ECO:0000256" key="10">
    <source>
        <dbReference type="ARBA" id="ARBA00022989"/>
    </source>
</evidence>
<dbReference type="SMART" id="SM01079">
    <property type="entry name" value="CHASE"/>
    <property type="match status" value="1"/>
</dbReference>
<dbReference type="GO" id="GO:0009884">
    <property type="term" value="F:cytokinin receptor activity"/>
    <property type="evidence" value="ECO:0007669"/>
    <property type="project" value="UniProtKB-ARBA"/>
</dbReference>
<evidence type="ECO:0000256" key="1">
    <source>
        <dbReference type="ARBA" id="ARBA00000085"/>
    </source>
</evidence>
<dbReference type="PROSITE" id="PS50110">
    <property type="entry name" value="RESPONSE_REGULATORY"/>
    <property type="match status" value="2"/>
</dbReference>
<evidence type="ECO:0000313" key="17">
    <source>
        <dbReference type="EMBL" id="KAG2307232.1"/>
    </source>
</evidence>
<sequence length="1182" mass="131557">MASSSSLTPVDMSITCDLTNLTSKKAAEESKGSVKWIKKPLFFMILCCLTTSMVIVLLMSSVKEESGSCNGEARVLYRHQNVTRSEIHDLVSLFSDSDQVASFECQKESIPGMWANYGVTCSLNMRLEKEETQSGHDNSKSLIPWNLINPSGLQHFISSAALVCDNLQQRLLLSKEAENHREGLDWDVSSYLRNTWWCLILGLFVCHKIFVSHSKAPAKGEVKTNLQDSLAQKQQQQRACRGAGKGRKNILLLGVIAGVSMSVWWFWDTNHKIILQRRETLENMCDERARVLQDQFNVSLNHVHALSILVSTFHHGKTPSAIDQKTFGEYTERTNFERPLTSGVAYALKVPHSKREQFEKDHGWTIKKMETEDQTLVQDCVPENFDPAPIQDEYSPVIFAQETVSHIVSVDMMSGEEDRENILRARASGKGVLTSPFKLLKSNHLGVVLTFAVYDTDLPPDATQEERVEATIGYLGASYDMPSLVEKLLHQLASKQTIVVDVYDTTNVSGLIKMYGTEIGDISEEYISSLDFGDPSRKHEMRCRFKDKLPIPWTAIIPSGLVLIITFLVGYIFHDAISRIEIVEEDCQKMMKLKARAEAADIAKSQFLATVSHEIRTPMNGVLGMLKMLMDTDLDAKQMDYAQTAHGSGKDLISLINEVLDQAKIESGRLELENVPFDMRLVLDNVSSLLSGKANEKGIELAVYVSSQVPEVVVGDPSRFRQIITNLVGNSIKFTREKGHIFISVHRAEEVRESLNIKDAVLRQRLAAGCSEYCDTVSGFPAVNAWGNWKSFKTICSTENHNSDRIKLLVTVEDTGVGIPLDAQGRIFTPFMQADSSTSRTYGGTGIGLSISKRLVELMQGEMGFVSRPGIGSTFSFTGVFGKAETSSLITKFDLAIKEFKGLRALVIDSRNIRAEVTRYHLQRLGICADIVSSPRTACTCVSKLGGLAMVLIDKDAWNKKDFELLDGLLNCRKEASTRPTKILLLATSATLVERSEMKSSGLVDEVVIKPLRMSVLICCLQEILVNGKKRQPNRKRTNLGHLLREKRILVVDDNLVNRRVAEGALKKYGAIVTCVESGKAALAMLKPPHNFDACFMDLQMPEMDGFEATRRVRDLEKKKIASEGVSAEMNSSWHVPILAMTADVIQATNEECVKCGMDGYVSKPFEEEALYAAVAKFFESG</sequence>
<dbReference type="InterPro" id="IPR050956">
    <property type="entry name" value="2C_system_His_kinase"/>
</dbReference>
<dbReference type="InterPro" id="IPR003594">
    <property type="entry name" value="HATPase_dom"/>
</dbReference>
<accession>A0A8X7V9F6</accession>
<dbReference type="Gene3D" id="3.30.565.10">
    <property type="entry name" value="Histidine kinase-like ATPase, C-terminal domain"/>
    <property type="match status" value="1"/>
</dbReference>
<evidence type="ECO:0000256" key="7">
    <source>
        <dbReference type="ARBA" id="ARBA00022692"/>
    </source>
</evidence>
<organism evidence="17 18">
    <name type="scientific">Brassica carinata</name>
    <name type="common">Ethiopian mustard</name>
    <name type="synonym">Abyssinian cabbage</name>
    <dbReference type="NCBI Taxonomy" id="52824"/>
    <lineage>
        <taxon>Eukaryota</taxon>
        <taxon>Viridiplantae</taxon>
        <taxon>Streptophyta</taxon>
        <taxon>Embryophyta</taxon>
        <taxon>Tracheophyta</taxon>
        <taxon>Spermatophyta</taxon>
        <taxon>Magnoliopsida</taxon>
        <taxon>eudicotyledons</taxon>
        <taxon>Gunneridae</taxon>
        <taxon>Pentapetalae</taxon>
        <taxon>rosids</taxon>
        <taxon>malvids</taxon>
        <taxon>Brassicales</taxon>
        <taxon>Brassicaceae</taxon>
        <taxon>Brassiceae</taxon>
        <taxon>Brassica</taxon>
    </lineage>
</organism>
<dbReference type="SUPFAM" id="SSF52172">
    <property type="entry name" value="CheY-like"/>
    <property type="match status" value="2"/>
</dbReference>
<evidence type="ECO:0000256" key="5">
    <source>
        <dbReference type="ARBA" id="ARBA00022553"/>
    </source>
</evidence>
<evidence type="ECO:0000256" key="2">
    <source>
        <dbReference type="ARBA" id="ARBA00004477"/>
    </source>
</evidence>
<dbReference type="Pfam" id="PF00072">
    <property type="entry name" value="Response_reg"/>
    <property type="match status" value="1"/>
</dbReference>
<dbReference type="SMART" id="SM00387">
    <property type="entry name" value="HATPase_c"/>
    <property type="match status" value="1"/>
</dbReference>
<keyword evidence="6" id="KW-0808">Transferase</keyword>
<dbReference type="GO" id="GO:1901701">
    <property type="term" value="P:cellular response to oxygen-containing compound"/>
    <property type="evidence" value="ECO:0007669"/>
    <property type="project" value="UniProtKB-ARBA"/>
</dbReference>
<protein>
    <recommendedName>
        <fullName evidence="3">histidine kinase</fullName>
        <ecNumber evidence="3">2.7.13.3</ecNumber>
    </recommendedName>
</protein>
<dbReference type="PANTHER" id="PTHR43719">
    <property type="entry name" value="TWO-COMPONENT HISTIDINE KINASE"/>
    <property type="match status" value="1"/>
</dbReference>
<dbReference type="FunFam" id="3.30.450.350:FF:000001">
    <property type="entry name" value="Histidine kinase 4"/>
    <property type="match status" value="1"/>
</dbReference>
<feature type="transmembrane region" description="Helical" evidence="13">
    <location>
        <begin position="41"/>
        <end position="60"/>
    </location>
</feature>
<dbReference type="EMBL" id="JAAMPC010000006">
    <property type="protein sequence ID" value="KAG2307232.1"/>
    <property type="molecule type" value="Genomic_DNA"/>
</dbReference>
<evidence type="ECO:0000256" key="8">
    <source>
        <dbReference type="ARBA" id="ARBA00022777"/>
    </source>
</evidence>
<dbReference type="CDD" id="cd17546">
    <property type="entry name" value="REC_hyHK_CKI1_RcsC-like"/>
    <property type="match status" value="1"/>
</dbReference>
<dbReference type="CDD" id="cd16922">
    <property type="entry name" value="HATPase_EvgS-ArcB-TorS-like"/>
    <property type="match status" value="1"/>
</dbReference>
<keyword evidence="18" id="KW-1185">Reference proteome</keyword>
<keyword evidence="4" id="KW-0217">Developmental protein</keyword>
<dbReference type="AlphaFoldDB" id="A0A8X7V9F6"/>
<keyword evidence="9" id="KW-0256">Endoplasmic reticulum</keyword>
<comment type="catalytic activity">
    <reaction evidence="1">
        <text>ATP + protein L-histidine = ADP + protein N-phospho-L-histidine.</text>
        <dbReference type="EC" id="2.7.13.3"/>
    </reaction>
</comment>
<dbReference type="Pfam" id="PF00512">
    <property type="entry name" value="HisKA"/>
    <property type="match status" value="1"/>
</dbReference>
<name>A0A8X7V9F6_BRACI</name>
<dbReference type="Gene3D" id="1.10.287.130">
    <property type="match status" value="1"/>
</dbReference>
<evidence type="ECO:0000256" key="3">
    <source>
        <dbReference type="ARBA" id="ARBA00012438"/>
    </source>
</evidence>
<dbReference type="FunFam" id="1.10.287.130:FF:000015">
    <property type="entry name" value="Histidine kinase 4"/>
    <property type="match status" value="1"/>
</dbReference>
<dbReference type="Gene3D" id="3.40.50.2300">
    <property type="match status" value="2"/>
</dbReference>
<keyword evidence="8" id="KW-0418">Kinase</keyword>
<dbReference type="InterPro" id="IPR005467">
    <property type="entry name" value="His_kinase_dom"/>
</dbReference>
<dbReference type="OrthoDB" id="10266508at2759"/>
<dbReference type="GO" id="GO:0006970">
    <property type="term" value="P:response to osmotic stress"/>
    <property type="evidence" value="ECO:0007669"/>
    <property type="project" value="UniProtKB-ARBA"/>
</dbReference>
<dbReference type="PROSITE" id="PS50109">
    <property type="entry name" value="HIS_KIN"/>
    <property type="match status" value="1"/>
</dbReference>
<evidence type="ECO:0000256" key="4">
    <source>
        <dbReference type="ARBA" id="ARBA00022473"/>
    </source>
</evidence>
<dbReference type="InterPro" id="IPR042240">
    <property type="entry name" value="CHASE_sf"/>
</dbReference>
<dbReference type="InterPro" id="IPR006189">
    <property type="entry name" value="CHASE_dom"/>
</dbReference>
<proteinExistence type="predicted"/>
<dbReference type="PRINTS" id="PR00344">
    <property type="entry name" value="BCTRLSENSOR"/>
</dbReference>
<feature type="domain" description="CHASE" evidence="16">
    <location>
        <begin position="318"/>
        <end position="542"/>
    </location>
</feature>
<reference evidence="17 18" key="1">
    <citation type="submission" date="2020-02" db="EMBL/GenBank/DDBJ databases">
        <authorList>
            <person name="Ma Q."/>
            <person name="Huang Y."/>
            <person name="Song X."/>
            <person name="Pei D."/>
        </authorList>
    </citation>
    <scope>NUCLEOTIDE SEQUENCE [LARGE SCALE GENOMIC DNA]</scope>
    <source>
        <strain evidence="17">Sxm20200214</strain>
        <tissue evidence="17">Leaf</tissue>
    </source>
</reference>
<dbReference type="GO" id="GO:0033554">
    <property type="term" value="P:cellular response to stress"/>
    <property type="evidence" value="ECO:0007669"/>
    <property type="project" value="UniProtKB-ARBA"/>
</dbReference>
<dbReference type="SUPFAM" id="SSF47384">
    <property type="entry name" value="Homodimeric domain of signal transducing histidine kinase"/>
    <property type="match status" value="1"/>
</dbReference>
<dbReference type="Pfam" id="PF03924">
    <property type="entry name" value="CHASE"/>
    <property type="match status" value="1"/>
</dbReference>
<feature type="transmembrane region" description="Helical" evidence="13">
    <location>
        <begin position="551"/>
        <end position="573"/>
    </location>
</feature>
<dbReference type="InterPro" id="IPR056839">
    <property type="entry name" value="Receiver_AHK4/CRE1_1st"/>
</dbReference>
<dbReference type="GO" id="GO:0005789">
    <property type="term" value="C:endoplasmic reticulum membrane"/>
    <property type="evidence" value="ECO:0007669"/>
    <property type="project" value="UniProtKB-SubCell"/>
</dbReference>
<dbReference type="InterPro" id="IPR011006">
    <property type="entry name" value="CheY-like_superfamily"/>
</dbReference>
<dbReference type="GO" id="GO:0043424">
    <property type="term" value="F:protein histidine kinase binding"/>
    <property type="evidence" value="ECO:0007669"/>
    <property type="project" value="UniProtKB-ARBA"/>
</dbReference>
<dbReference type="Pfam" id="PF24896">
    <property type="entry name" value="Receiver_CRE1"/>
    <property type="match status" value="1"/>
</dbReference>
<dbReference type="InterPro" id="IPR036890">
    <property type="entry name" value="HATPase_C_sf"/>
</dbReference>
<dbReference type="GO" id="GO:0010029">
    <property type="term" value="P:regulation of seed germination"/>
    <property type="evidence" value="ECO:0007669"/>
    <property type="project" value="UniProtKB-ARBA"/>
</dbReference>
<evidence type="ECO:0000256" key="13">
    <source>
        <dbReference type="SAM" id="Phobius"/>
    </source>
</evidence>
<evidence type="ECO:0000256" key="11">
    <source>
        <dbReference type="ARBA" id="ARBA00023136"/>
    </source>
</evidence>
<evidence type="ECO:0000256" key="12">
    <source>
        <dbReference type="PROSITE-ProRule" id="PRU00169"/>
    </source>
</evidence>
<dbReference type="Proteomes" id="UP000886595">
    <property type="component" value="Unassembled WGS sequence"/>
</dbReference>
<evidence type="ECO:0000259" key="14">
    <source>
        <dbReference type="PROSITE" id="PS50109"/>
    </source>
</evidence>
<dbReference type="GO" id="GO:0048831">
    <property type="term" value="P:regulation of shoot system development"/>
    <property type="evidence" value="ECO:0007669"/>
    <property type="project" value="UniProtKB-ARBA"/>
</dbReference>
<comment type="subcellular location">
    <subcellularLocation>
        <location evidence="2">Endoplasmic reticulum membrane</location>
        <topology evidence="2">Multi-pass membrane protein</topology>
    </subcellularLocation>
</comment>
<gene>
    <name evidence="17" type="ORF">Bca52824_026980</name>
</gene>
<dbReference type="GO" id="GO:0048509">
    <property type="term" value="P:regulation of meristem development"/>
    <property type="evidence" value="ECO:0007669"/>
    <property type="project" value="UniProtKB-ARBA"/>
</dbReference>
<dbReference type="SUPFAM" id="SSF55874">
    <property type="entry name" value="ATPase domain of HSP90 chaperone/DNA topoisomerase II/histidine kinase"/>
    <property type="match status" value="1"/>
</dbReference>
<dbReference type="CDD" id="cd00082">
    <property type="entry name" value="HisKA"/>
    <property type="match status" value="1"/>
</dbReference>
<dbReference type="GO" id="GO:0000155">
    <property type="term" value="F:phosphorelay sensor kinase activity"/>
    <property type="evidence" value="ECO:0007669"/>
    <property type="project" value="InterPro"/>
</dbReference>
<dbReference type="PANTHER" id="PTHR43719:SF35">
    <property type="entry name" value="HISTIDINE KINASE 2"/>
    <property type="match status" value="1"/>
</dbReference>
<feature type="modified residue" description="4-aspartylphosphate" evidence="12">
    <location>
        <position position="1098"/>
    </location>
</feature>
<dbReference type="Pfam" id="PF02518">
    <property type="entry name" value="HATPase_c"/>
    <property type="match status" value="1"/>
</dbReference>
<dbReference type="Gene3D" id="3.30.450.350">
    <property type="entry name" value="CHASE domain"/>
    <property type="match status" value="1"/>
</dbReference>
<keyword evidence="5 12" id="KW-0597">Phosphoprotein</keyword>
<feature type="domain" description="Histidine kinase" evidence="14">
    <location>
        <begin position="610"/>
        <end position="878"/>
    </location>
</feature>
<dbReference type="InterPro" id="IPR036097">
    <property type="entry name" value="HisK_dim/P_sf"/>
</dbReference>
<dbReference type="SMART" id="SM00388">
    <property type="entry name" value="HisKA"/>
    <property type="match status" value="1"/>
</dbReference>
<dbReference type="InterPro" id="IPR004358">
    <property type="entry name" value="Sig_transdc_His_kin-like_C"/>
</dbReference>
<dbReference type="GO" id="GO:0009414">
    <property type="term" value="P:response to water deprivation"/>
    <property type="evidence" value="ECO:0007669"/>
    <property type="project" value="UniProtKB-ARBA"/>
</dbReference>
<evidence type="ECO:0000256" key="9">
    <source>
        <dbReference type="ARBA" id="ARBA00022824"/>
    </source>
</evidence>
<evidence type="ECO:0000256" key="6">
    <source>
        <dbReference type="ARBA" id="ARBA00022679"/>
    </source>
</evidence>
<dbReference type="Gene3D" id="6.10.250.1190">
    <property type="match status" value="1"/>
</dbReference>